<dbReference type="PANTHER" id="PTHR24114:SF2">
    <property type="entry name" value="F-BOX DOMAIN-CONTAINING PROTEIN-RELATED"/>
    <property type="match status" value="1"/>
</dbReference>
<name>A0ABQ8ZF93_9EUKA</name>
<proteinExistence type="predicted"/>
<dbReference type="SMART" id="SM00368">
    <property type="entry name" value="LRR_RI"/>
    <property type="match status" value="2"/>
</dbReference>
<comment type="caution">
    <text evidence="1">The sequence shown here is derived from an EMBL/GenBank/DDBJ whole genome shotgun (WGS) entry which is preliminary data.</text>
</comment>
<dbReference type="InterPro" id="IPR052394">
    <property type="entry name" value="LRR-containing"/>
</dbReference>
<dbReference type="Pfam" id="PF13516">
    <property type="entry name" value="LRR_6"/>
    <property type="match status" value="2"/>
</dbReference>
<gene>
    <name evidence="1" type="ORF">M0813_11138</name>
</gene>
<sequence>MSVSERNSKEEEEFKNKMQRLKLNDQKMTYLQLFGYQLGVQKMQALSDALKVNQTLTHLEISLNRIGDKVIEALSEALKVNQSITNLILSYNLIGANGIEALNESLKENQTITKLNLYEKLEWKKRECKLYLNL</sequence>
<accession>A0ABQ8ZF93</accession>
<dbReference type="InterPro" id="IPR032675">
    <property type="entry name" value="LRR_dom_sf"/>
</dbReference>
<organism evidence="1 2">
    <name type="scientific">Anaeramoeba flamelloides</name>
    <dbReference type="NCBI Taxonomy" id="1746091"/>
    <lineage>
        <taxon>Eukaryota</taxon>
        <taxon>Metamonada</taxon>
        <taxon>Anaeramoebidae</taxon>
        <taxon>Anaeramoeba</taxon>
    </lineage>
</organism>
<keyword evidence="2" id="KW-1185">Reference proteome</keyword>
<dbReference type="PANTHER" id="PTHR24114">
    <property type="entry name" value="LEUCINE RICH REPEAT FAMILY PROTEIN"/>
    <property type="match status" value="1"/>
</dbReference>
<evidence type="ECO:0000313" key="1">
    <source>
        <dbReference type="EMBL" id="KAJ6255578.1"/>
    </source>
</evidence>
<dbReference type="Gene3D" id="3.80.10.10">
    <property type="entry name" value="Ribonuclease Inhibitor"/>
    <property type="match status" value="1"/>
</dbReference>
<dbReference type="InterPro" id="IPR001611">
    <property type="entry name" value="Leu-rich_rpt"/>
</dbReference>
<protein>
    <submittedName>
        <fullName evidence="1">Leucine rich repeat family protein</fullName>
    </submittedName>
</protein>
<dbReference type="EMBL" id="JAOAOG010000003">
    <property type="protein sequence ID" value="KAJ6255578.1"/>
    <property type="molecule type" value="Genomic_DNA"/>
</dbReference>
<evidence type="ECO:0000313" key="2">
    <source>
        <dbReference type="Proteomes" id="UP001150062"/>
    </source>
</evidence>
<reference evidence="1" key="1">
    <citation type="submission" date="2022-08" db="EMBL/GenBank/DDBJ databases">
        <title>Novel sulfate-reducing endosymbionts in the free-living metamonad Anaeramoeba.</title>
        <authorList>
            <person name="Jerlstrom-Hultqvist J."/>
            <person name="Cepicka I."/>
            <person name="Gallot-Lavallee L."/>
            <person name="Salas-Leiva D."/>
            <person name="Curtis B.A."/>
            <person name="Zahonova K."/>
            <person name="Pipaliya S."/>
            <person name="Dacks J."/>
            <person name="Roger A.J."/>
        </authorList>
    </citation>
    <scope>NUCLEOTIDE SEQUENCE</scope>
    <source>
        <strain evidence="1">Schooner1</strain>
    </source>
</reference>
<dbReference type="Proteomes" id="UP001150062">
    <property type="component" value="Unassembled WGS sequence"/>
</dbReference>
<dbReference type="SUPFAM" id="SSF52047">
    <property type="entry name" value="RNI-like"/>
    <property type="match status" value="1"/>
</dbReference>